<dbReference type="Gene3D" id="3.40.50.2300">
    <property type="match status" value="2"/>
</dbReference>
<keyword evidence="1" id="KW-0805">Transcription regulation</keyword>
<dbReference type="Proteomes" id="UP000294498">
    <property type="component" value="Unassembled WGS sequence"/>
</dbReference>
<dbReference type="Pfam" id="PF13377">
    <property type="entry name" value="Peripla_BP_3"/>
    <property type="match status" value="1"/>
</dbReference>
<comment type="caution">
    <text evidence="5">The sequence shown here is derived from an EMBL/GenBank/DDBJ whole genome shotgun (WGS) entry which is preliminary data.</text>
</comment>
<protein>
    <submittedName>
        <fullName evidence="5">LacI family transcriptional regulator</fullName>
    </submittedName>
</protein>
<dbReference type="SMART" id="SM00354">
    <property type="entry name" value="HTH_LACI"/>
    <property type="match status" value="1"/>
</dbReference>
<dbReference type="PANTHER" id="PTHR30146:SF109">
    <property type="entry name" value="HTH-TYPE TRANSCRIPTIONAL REGULATOR GALS"/>
    <property type="match status" value="1"/>
</dbReference>
<sequence>MKKKLSIRDIAEQLKVSKTTVSFVLNGKAAENGVSKAMERRVLAYIEKVGYRPNRMAQGLRTGRSKTIGMMVEDISDAFFSSIARKFEEILSVKGYRIIYGSTENNTAVAKDLIQVFRNHQVDGYIIAPPPGIEEDIRELIADELPVIVFDRTLPNLEVDSVLVDNHQGAYRATRHLLDNGYKHITLVTLTSEQIQMRERERGYLDCLAEAGKRAKILRIKYHEQREKAVSDIEKNIPADTDAVLFATNYLAENGLEAIAMRRWNIPDQVAIAVFDDCNWFKLFKPSITAVAQPLEAICTEVVDLLLQKLEHAGHKAPRSLHLPTHLVIRDSSQQRSQ</sequence>
<dbReference type="Gene3D" id="1.10.260.40">
    <property type="entry name" value="lambda repressor-like DNA-binding domains"/>
    <property type="match status" value="1"/>
</dbReference>
<dbReference type="OrthoDB" id="9803256at2"/>
<dbReference type="CDD" id="cd01392">
    <property type="entry name" value="HTH_LacI"/>
    <property type="match status" value="1"/>
</dbReference>
<dbReference type="AlphaFoldDB" id="A0A4R8DHP3"/>
<dbReference type="PROSITE" id="PS50932">
    <property type="entry name" value="HTH_LACI_2"/>
    <property type="match status" value="1"/>
</dbReference>
<evidence type="ECO:0000256" key="2">
    <source>
        <dbReference type="ARBA" id="ARBA00023125"/>
    </source>
</evidence>
<accession>A0A4R8DHP3</accession>
<evidence type="ECO:0000256" key="3">
    <source>
        <dbReference type="ARBA" id="ARBA00023163"/>
    </source>
</evidence>
<evidence type="ECO:0000259" key="4">
    <source>
        <dbReference type="PROSITE" id="PS50932"/>
    </source>
</evidence>
<dbReference type="InterPro" id="IPR000843">
    <property type="entry name" value="HTH_LacI"/>
</dbReference>
<dbReference type="GO" id="GO:0000976">
    <property type="term" value="F:transcription cis-regulatory region binding"/>
    <property type="evidence" value="ECO:0007669"/>
    <property type="project" value="TreeGrafter"/>
</dbReference>
<gene>
    <name evidence="5" type="ORF">EDB95_4814</name>
</gene>
<keyword evidence="2" id="KW-0238">DNA-binding</keyword>
<organism evidence="5 6">
    <name type="scientific">Dinghuibacter silviterrae</name>
    <dbReference type="NCBI Taxonomy" id="1539049"/>
    <lineage>
        <taxon>Bacteria</taxon>
        <taxon>Pseudomonadati</taxon>
        <taxon>Bacteroidota</taxon>
        <taxon>Chitinophagia</taxon>
        <taxon>Chitinophagales</taxon>
        <taxon>Chitinophagaceae</taxon>
        <taxon>Dinghuibacter</taxon>
    </lineage>
</organism>
<evidence type="ECO:0000313" key="6">
    <source>
        <dbReference type="Proteomes" id="UP000294498"/>
    </source>
</evidence>
<dbReference type="InterPro" id="IPR010982">
    <property type="entry name" value="Lambda_DNA-bd_dom_sf"/>
</dbReference>
<dbReference type="EMBL" id="SODV01000002">
    <property type="protein sequence ID" value="TDW96978.1"/>
    <property type="molecule type" value="Genomic_DNA"/>
</dbReference>
<evidence type="ECO:0000256" key="1">
    <source>
        <dbReference type="ARBA" id="ARBA00023015"/>
    </source>
</evidence>
<dbReference type="InterPro" id="IPR046335">
    <property type="entry name" value="LacI/GalR-like_sensor"/>
</dbReference>
<keyword evidence="3" id="KW-0804">Transcription</keyword>
<dbReference type="GO" id="GO:0003700">
    <property type="term" value="F:DNA-binding transcription factor activity"/>
    <property type="evidence" value="ECO:0007669"/>
    <property type="project" value="TreeGrafter"/>
</dbReference>
<proteinExistence type="predicted"/>
<dbReference type="SUPFAM" id="SSF53822">
    <property type="entry name" value="Periplasmic binding protein-like I"/>
    <property type="match status" value="1"/>
</dbReference>
<reference evidence="5 6" key="1">
    <citation type="submission" date="2019-03" db="EMBL/GenBank/DDBJ databases">
        <title>Genomic Encyclopedia of Type Strains, Phase IV (KMG-IV): sequencing the most valuable type-strain genomes for metagenomic binning, comparative biology and taxonomic classification.</title>
        <authorList>
            <person name="Goeker M."/>
        </authorList>
    </citation>
    <scope>NUCLEOTIDE SEQUENCE [LARGE SCALE GENOMIC DNA]</scope>
    <source>
        <strain evidence="5 6">DSM 100059</strain>
    </source>
</reference>
<keyword evidence="6" id="KW-1185">Reference proteome</keyword>
<name>A0A4R8DHP3_9BACT</name>
<dbReference type="PANTHER" id="PTHR30146">
    <property type="entry name" value="LACI-RELATED TRANSCRIPTIONAL REPRESSOR"/>
    <property type="match status" value="1"/>
</dbReference>
<dbReference type="InterPro" id="IPR028082">
    <property type="entry name" value="Peripla_BP_I"/>
</dbReference>
<dbReference type="SUPFAM" id="SSF47413">
    <property type="entry name" value="lambda repressor-like DNA-binding domains"/>
    <property type="match status" value="1"/>
</dbReference>
<evidence type="ECO:0000313" key="5">
    <source>
        <dbReference type="EMBL" id="TDW96978.1"/>
    </source>
</evidence>
<feature type="domain" description="HTH lacI-type" evidence="4">
    <location>
        <begin position="5"/>
        <end position="62"/>
    </location>
</feature>
<dbReference type="Pfam" id="PF00356">
    <property type="entry name" value="LacI"/>
    <property type="match status" value="1"/>
</dbReference>
<dbReference type="RefSeq" id="WP_133998375.1">
    <property type="nucleotide sequence ID" value="NZ_SODV01000002.1"/>
</dbReference>